<dbReference type="RefSeq" id="WP_118894299.1">
    <property type="nucleotide sequence ID" value="NZ_CP019291.1"/>
</dbReference>
<dbReference type="Proteomes" id="UP000263418">
    <property type="component" value="Chromosome 2"/>
</dbReference>
<evidence type="ECO:0000313" key="4">
    <source>
        <dbReference type="EMBL" id="AXX62079.1"/>
    </source>
</evidence>
<gene>
    <name evidence="4" type="ORF">FORC53_3740</name>
</gene>
<evidence type="ECO:0000256" key="2">
    <source>
        <dbReference type="SAM" id="Phobius"/>
    </source>
</evidence>
<keyword evidence="2" id="KW-0812">Transmembrane</keyword>
<feature type="region of interest" description="Disordered" evidence="1">
    <location>
        <begin position="307"/>
        <end position="332"/>
    </location>
</feature>
<keyword evidence="2" id="KW-0472">Membrane</keyword>
<reference evidence="4 5" key="1">
    <citation type="submission" date="2017-01" db="EMBL/GenBank/DDBJ databases">
        <title>Complete Genome Sequence of Vibrio vulnificus FORC_053.</title>
        <authorList>
            <consortium name="Food-borne Pathogen Omics Research Center"/>
            <person name="Chung H.Y."/>
            <person name="Na E.J."/>
            <person name="Song J.S."/>
            <person name="Kim H."/>
            <person name="Lee J.-H."/>
            <person name="Ryu S."/>
            <person name="Choi S.H."/>
        </authorList>
    </citation>
    <scope>NUCLEOTIDE SEQUENCE [LARGE SCALE GENOMIC DNA]</scope>
    <source>
        <strain evidence="4 5">FORC_053</strain>
    </source>
</reference>
<feature type="transmembrane region" description="Helical" evidence="2">
    <location>
        <begin position="273"/>
        <end position="291"/>
    </location>
</feature>
<organism evidence="4 5">
    <name type="scientific">Vibrio vulnificus</name>
    <dbReference type="NCBI Taxonomy" id="672"/>
    <lineage>
        <taxon>Bacteria</taxon>
        <taxon>Pseudomonadati</taxon>
        <taxon>Pseudomonadota</taxon>
        <taxon>Gammaproteobacteria</taxon>
        <taxon>Vibrionales</taxon>
        <taxon>Vibrionaceae</taxon>
        <taxon>Vibrio</taxon>
    </lineage>
</organism>
<dbReference type="EMBL" id="CP019291">
    <property type="protein sequence ID" value="AXX62079.1"/>
    <property type="molecule type" value="Genomic_DNA"/>
</dbReference>
<keyword evidence="2" id="KW-1133">Transmembrane helix</keyword>
<evidence type="ECO:0000256" key="1">
    <source>
        <dbReference type="SAM" id="MobiDB-lite"/>
    </source>
</evidence>
<name>A0AAN1UDZ9_VIBVL</name>
<proteinExistence type="predicted"/>
<accession>A0AAN1UDZ9</accession>
<sequence>MAIFIRTGANGSYKSAYVVWFTILEALKAGRVVVTNIEGMEPLAVIAQRLDIEFPSTTRLIRIFSRDQDGIELWQHFFCWCPLGALIVIDECQDIFSKNVGFRMDKVMYRPLEEFLDKLPPDYESFFYSRYTPADMSNLDAGEVDDRGRAEYDEQGRIIYPLSFNEGFQRHRKYNWDIHLLSPDWGQIQSEIRAPSEECYFHKGRDAYFWAKRKPYIYKHQKNVSTPTIPKGKDPNLTKQKIPLEAFLLYKSTSTGIARDSGAMNMLFRSPKIMGVTVLGLLCMGYFIYALSNLVFGSSETVANTTTQSTEVAGSDSASGVSAQGARVDPTVSPGGNGNTTAFVSSRPSTRLDDIKEMLGLYDIQALYYTGYTTKQDENGFYFYVTLEATTPEGTYYLNDRFLKANQIAYVHYDDCLLKLTKGALSLNVYCKPTVREDVQERKPEMANVQLGPSF</sequence>
<dbReference type="InterPro" id="IPR008900">
    <property type="entry name" value="Zot_N"/>
</dbReference>
<dbReference type="InterPro" id="IPR027417">
    <property type="entry name" value="P-loop_NTPase"/>
</dbReference>
<dbReference type="Gene3D" id="3.40.50.300">
    <property type="entry name" value="P-loop containing nucleotide triphosphate hydrolases"/>
    <property type="match status" value="1"/>
</dbReference>
<evidence type="ECO:0000313" key="5">
    <source>
        <dbReference type="Proteomes" id="UP000263418"/>
    </source>
</evidence>
<feature type="domain" description="Zona occludens toxin N-terminal" evidence="3">
    <location>
        <begin position="2"/>
        <end position="256"/>
    </location>
</feature>
<evidence type="ECO:0000259" key="3">
    <source>
        <dbReference type="Pfam" id="PF05707"/>
    </source>
</evidence>
<dbReference type="AlphaFoldDB" id="A0AAN1UDZ9"/>
<dbReference type="Pfam" id="PF05707">
    <property type="entry name" value="Zot"/>
    <property type="match status" value="1"/>
</dbReference>
<protein>
    <submittedName>
        <fullName evidence="4">Zona occludens toxin</fullName>
    </submittedName>
</protein>
<feature type="compositionally biased region" description="Low complexity" evidence="1">
    <location>
        <begin position="313"/>
        <end position="326"/>
    </location>
</feature>